<dbReference type="GO" id="GO:0004673">
    <property type="term" value="F:protein histidine kinase activity"/>
    <property type="evidence" value="ECO:0007669"/>
    <property type="project" value="UniProtKB-EC"/>
</dbReference>
<feature type="domain" description="Histidine kinase" evidence="8">
    <location>
        <begin position="149"/>
        <end position="350"/>
    </location>
</feature>
<dbReference type="GO" id="GO:0005524">
    <property type="term" value="F:ATP binding"/>
    <property type="evidence" value="ECO:0007669"/>
    <property type="project" value="UniProtKB-KW"/>
</dbReference>
<feature type="transmembrane region" description="Helical" evidence="7">
    <location>
        <begin position="70"/>
        <end position="93"/>
    </location>
</feature>
<dbReference type="InterPro" id="IPR003594">
    <property type="entry name" value="HATPase_dom"/>
</dbReference>
<evidence type="ECO:0000256" key="6">
    <source>
        <dbReference type="ARBA" id="ARBA00022840"/>
    </source>
</evidence>
<dbReference type="EC" id="2.7.13.3" evidence="2"/>
<keyword evidence="7" id="KW-0812">Transmembrane</keyword>
<dbReference type="PANTHER" id="PTHR44936">
    <property type="entry name" value="SENSOR PROTEIN CREC"/>
    <property type="match status" value="1"/>
</dbReference>
<evidence type="ECO:0000256" key="3">
    <source>
        <dbReference type="ARBA" id="ARBA00022679"/>
    </source>
</evidence>
<keyword evidence="7" id="KW-1133">Transmembrane helix</keyword>
<dbReference type="SUPFAM" id="SSF55874">
    <property type="entry name" value="ATPase domain of HSP90 chaperone/DNA topoisomerase II/histidine kinase"/>
    <property type="match status" value="1"/>
</dbReference>
<feature type="transmembrane region" description="Helical" evidence="7">
    <location>
        <begin position="7"/>
        <end position="29"/>
    </location>
</feature>
<dbReference type="EMBL" id="CP031310">
    <property type="protein sequence ID" value="QCC52539.1"/>
    <property type="molecule type" value="Genomic_DNA"/>
</dbReference>
<evidence type="ECO:0000256" key="4">
    <source>
        <dbReference type="ARBA" id="ARBA00022741"/>
    </source>
</evidence>
<dbReference type="PANTHER" id="PTHR44936:SF10">
    <property type="entry name" value="SENSOR PROTEIN RSTB"/>
    <property type="match status" value="1"/>
</dbReference>
<dbReference type="KEGG" id="hsn:DV733_15460"/>
<proteinExistence type="predicted"/>
<organism evidence="9 10">
    <name type="scientific">Halapricum salinum</name>
    <dbReference type="NCBI Taxonomy" id="1457250"/>
    <lineage>
        <taxon>Archaea</taxon>
        <taxon>Methanobacteriati</taxon>
        <taxon>Methanobacteriota</taxon>
        <taxon>Stenosarchaea group</taxon>
        <taxon>Halobacteria</taxon>
        <taxon>Halobacteriales</taxon>
        <taxon>Haloarculaceae</taxon>
        <taxon>Halapricum</taxon>
    </lineage>
</organism>
<reference evidence="9 10" key="1">
    <citation type="journal article" date="2019" name="Nat. Commun.">
        <title>A new type of DNA phosphorothioation-based antiviral system in archaea.</title>
        <authorList>
            <person name="Xiong L."/>
            <person name="Liu S."/>
            <person name="Chen S."/>
            <person name="Xiao Y."/>
            <person name="Zhu B."/>
            <person name="Gao Y."/>
            <person name="Zhang Y."/>
            <person name="Chen B."/>
            <person name="Luo J."/>
            <person name="Deng Z."/>
            <person name="Chen X."/>
            <person name="Wang L."/>
            <person name="Chen S."/>
        </authorList>
    </citation>
    <scope>NUCLEOTIDE SEQUENCE [LARGE SCALE GENOMIC DNA]</scope>
    <source>
        <strain evidence="9 10">CBA1105</strain>
    </source>
</reference>
<evidence type="ECO:0000256" key="2">
    <source>
        <dbReference type="ARBA" id="ARBA00012438"/>
    </source>
</evidence>
<dbReference type="SMART" id="SM00387">
    <property type="entry name" value="HATPase_c"/>
    <property type="match status" value="1"/>
</dbReference>
<dbReference type="STRING" id="1457250.GCA_000755225_01968"/>
<dbReference type="InterPro" id="IPR036890">
    <property type="entry name" value="HATPase_C_sf"/>
</dbReference>
<dbReference type="InterPro" id="IPR050980">
    <property type="entry name" value="2C_sensor_his_kinase"/>
</dbReference>
<evidence type="ECO:0000256" key="1">
    <source>
        <dbReference type="ARBA" id="ARBA00000085"/>
    </source>
</evidence>
<protein>
    <recommendedName>
        <fullName evidence="2">histidine kinase</fullName>
        <ecNumber evidence="2">2.7.13.3</ecNumber>
    </recommendedName>
</protein>
<evidence type="ECO:0000313" key="9">
    <source>
        <dbReference type="EMBL" id="QCC52539.1"/>
    </source>
</evidence>
<keyword evidence="6" id="KW-0067">ATP-binding</keyword>
<dbReference type="InterPro" id="IPR004358">
    <property type="entry name" value="Sig_transdc_His_kin-like_C"/>
</dbReference>
<evidence type="ECO:0000256" key="5">
    <source>
        <dbReference type="ARBA" id="ARBA00022777"/>
    </source>
</evidence>
<dbReference type="InterPro" id="IPR005467">
    <property type="entry name" value="His_kinase_dom"/>
</dbReference>
<dbReference type="GeneID" id="39849286"/>
<evidence type="ECO:0000256" key="7">
    <source>
        <dbReference type="SAM" id="Phobius"/>
    </source>
</evidence>
<dbReference type="Proteomes" id="UP000296706">
    <property type="component" value="Chromosome"/>
</dbReference>
<keyword evidence="10" id="KW-1185">Reference proteome</keyword>
<feature type="transmembrane region" description="Helical" evidence="7">
    <location>
        <begin position="373"/>
        <end position="391"/>
    </location>
</feature>
<sequence length="520" mass="55422">MGSRINYSGLVIAGVGFFLTRFTVTLAIYEDPFRFYLAGVVPLLLGLGLAAFGVALTVADVDAALVRTTALWCVVGAGTMLVLVTLTLVGSAVDGMSNLAAARERAYMSNFLIGGSIGGTLTGLYAARNRQQRTELARQADRLEVLNRFLRHEVLNAVAAIRGYTAIKDEDPRDADALVDRHSDSIAETIEEVKYLTRTARTNEHQLSATDVRSCLDRSVTAVREQNPGAEISVEADKGVSVRATDRLERVFTHLLENAAAHAGTASASIDVSVVETASTVRVSIADDGPGLPDDQQRLLETGDIDSFDDPGTGFGLNVVRFLVESYQGSIETSVDDAGTTVTVVLPRATTSETGLRPSPTDLTGLRPSVSHLIVTLAVSLIAGLAYGLVSESLGGSISGIGVFYGVQSPVIGWITHEFHSVVFGFAFVGFVSITPDRYHDTLPAYATIGVGWGIALWVFAASIVAPAWLQLLDFPATIPNFSIDLLANHVVWGAVLGVLTLYGFRYVTPWLERLGSGES</sequence>
<accession>A0A4D6HEU5</accession>
<keyword evidence="7" id="KW-0472">Membrane</keyword>
<dbReference type="Gene3D" id="3.30.565.10">
    <property type="entry name" value="Histidine kinase-like ATPase, C-terminal domain"/>
    <property type="match status" value="1"/>
</dbReference>
<comment type="catalytic activity">
    <reaction evidence="1">
        <text>ATP + protein L-histidine = ADP + protein N-phospho-L-histidine.</text>
        <dbReference type="EC" id="2.7.13.3"/>
    </reaction>
</comment>
<keyword evidence="3" id="KW-0808">Transferase</keyword>
<feature type="transmembrane region" description="Helical" evidence="7">
    <location>
        <begin position="35"/>
        <end position="58"/>
    </location>
</feature>
<evidence type="ECO:0000313" key="10">
    <source>
        <dbReference type="Proteomes" id="UP000296706"/>
    </source>
</evidence>
<name>A0A4D6HEU5_9EURY</name>
<feature type="transmembrane region" description="Helical" evidence="7">
    <location>
        <begin position="411"/>
        <end position="434"/>
    </location>
</feature>
<gene>
    <name evidence="9" type="ORF">DV733_15460</name>
</gene>
<dbReference type="OrthoDB" id="3369at2157"/>
<keyword evidence="4" id="KW-0547">Nucleotide-binding</keyword>
<feature type="transmembrane region" description="Helical" evidence="7">
    <location>
        <begin position="490"/>
        <end position="508"/>
    </location>
</feature>
<dbReference type="Pfam" id="PF02518">
    <property type="entry name" value="HATPase_c"/>
    <property type="match status" value="1"/>
</dbReference>
<evidence type="ECO:0000259" key="8">
    <source>
        <dbReference type="PROSITE" id="PS50109"/>
    </source>
</evidence>
<feature type="transmembrane region" description="Helical" evidence="7">
    <location>
        <begin position="105"/>
        <end position="127"/>
    </location>
</feature>
<dbReference type="RefSeq" id="WP_049992864.1">
    <property type="nucleotide sequence ID" value="NZ_CP031310.1"/>
</dbReference>
<dbReference type="AlphaFoldDB" id="A0A4D6HEU5"/>
<dbReference type="PROSITE" id="PS50109">
    <property type="entry name" value="HIS_KIN"/>
    <property type="match status" value="1"/>
</dbReference>
<keyword evidence="5" id="KW-0418">Kinase</keyword>
<dbReference type="PRINTS" id="PR00344">
    <property type="entry name" value="BCTRLSENSOR"/>
</dbReference>
<feature type="transmembrane region" description="Helical" evidence="7">
    <location>
        <begin position="446"/>
        <end position="470"/>
    </location>
</feature>